<dbReference type="SUPFAM" id="SSF48452">
    <property type="entry name" value="TPR-like"/>
    <property type="match status" value="1"/>
</dbReference>
<evidence type="ECO:0008006" key="4">
    <source>
        <dbReference type="Google" id="ProtNLM"/>
    </source>
</evidence>
<dbReference type="PROSITE" id="PS51257">
    <property type="entry name" value="PROKAR_LIPOPROTEIN"/>
    <property type="match status" value="1"/>
</dbReference>
<evidence type="ECO:0000313" key="2">
    <source>
        <dbReference type="EMBL" id="TWT86350.1"/>
    </source>
</evidence>
<evidence type="ECO:0000256" key="1">
    <source>
        <dbReference type="SAM" id="SignalP"/>
    </source>
</evidence>
<protein>
    <recommendedName>
        <fullName evidence="4">Tetratricopeptide repeat protein</fullName>
    </recommendedName>
</protein>
<dbReference type="AlphaFoldDB" id="A0A5C5ZGV0"/>
<evidence type="ECO:0000313" key="3">
    <source>
        <dbReference type="Proteomes" id="UP000316213"/>
    </source>
</evidence>
<dbReference type="InterPro" id="IPR011990">
    <property type="entry name" value="TPR-like_helical_dom_sf"/>
</dbReference>
<comment type="caution">
    <text evidence="2">The sequence shown here is derived from an EMBL/GenBank/DDBJ whole genome shotgun (WGS) entry which is preliminary data.</text>
</comment>
<feature type="chain" id="PRO_5022696993" description="Tetratricopeptide repeat protein" evidence="1">
    <location>
        <begin position="26"/>
        <end position="343"/>
    </location>
</feature>
<sequence length="343" mass="37275" precursor="true">MANSRFLTPWVVLLTISCWVGIASAQTDRLYPTSGDVEIGKIKAISKDGIVMTIGGKDKNFPVGEIRRVSFQGDPPELTRARDFIMDAQYDQALSELKQIDVSKLGRDEMKADTQFYLALSQGEMALSGQGDLAQATAAAMSFVQQNPNSYHFYSTTRLLGDLAKAIGNFQRAAQFYGYMLRSPSADMKVESVYQGAMVKLAAKDTAGAKADLEKVLGIKAATAETQRFQTLAKAALAVVAAQEGQVDQAIEMVNGLIKTMNPTDTQTNAKIYNALGAAYLAAGKDEDALLAYLHTQLMYSMHAESHVEALKQLVELWTKVGKPDRAAQARGELQQRYPGLSG</sequence>
<dbReference type="EMBL" id="SJPM01000037">
    <property type="protein sequence ID" value="TWT86350.1"/>
    <property type="molecule type" value="Genomic_DNA"/>
</dbReference>
<organism evidence="2 3">
    <name type="scientific">Neorhodopirellula pilleata</name>
    <dbReference type="NCBI Taxonomy" id="2714738"/>
    <lineage>
        <taxon>Bacteria</taxon>
        <taxon>Pseudomonadati</taxon>
        <taxon>Planctomycetota</taxon>
        <taxon>Planctomycetia</taxon>
        <taxon>Pirellulales</taxon>
        <taxon>Pirellulaceae</taxon>
        <taxon>Neorhodopirellula</taxon>
    </lineage>
</organism>
<accession>A0A5C5ZGV0</accession>
<name>A0A5C5ZGV0_9BACT</name>
<dbReference type="Proteomes" id="UP000316213">
    <property type="component" value="Unassembled WGS sequence"/>
</dbReference>
<keyword evidence="1" id="KW-0732">Signal</keyword>
<feature type="signal peptide" evidence="1">
    <location>
        <begin position="1"/>
        <end position="25"/>
    </location>
</feature>
<dbReference type="Gene3D" id="1.25.40.10">
    <property type="entry name" value="Tetratricopeptide repeat domain"/>
    <property type="match status" value="2"/>
</dbReference>
<reference evidence="2 3" key="1">
    <citation type="submission" date="2019-02" db="EMBL/GenBank/DDBJ databases">
        <title>Deep-cultivation of Planctomycetes and their phenomic and genomic characterization uncovers novel biology.</title>
        <authorList>
            <person name="Wiegand S."/>
            <person name="Jogler M."/>
            <person name="Boedeker C."/>
            <person name="Pinto D."/>
            <person name="Vollmers J."/>
            <person name="Rivas-Marin E."/>
            <person name="Kohn T."/>
            <person name="Peeters S.H."/>
            <person name="Heuer A."/>
            <person name="Rast P."/>
            <person name="Oberbeckmann S."/>
            <person name="Bunk B."/>
            <person name="Jeske O."/>
            <person name="Meyerdierks A."/>
            <person name="Storesund J.E."/>
            <person name="Kallscheuer N."/>
            <person name="Luecker S."/>
            <person name="Lage O.M."/>
            <person name="Pohl T."/>
            <person name="Merkel B.J."/>
            <person name="Hornburger P."/>
            <person name="Mueller R.-W."/>
            <person name="Bruemmer F."/>
            <person name="Labrenz M."/>
            <person name="Spormann A.M."/>
            <person name="Op Den Camp H."/>
            <person name="Overmann J."/>
            <person name="Amann R."/>
            <person name="Jetten M.S.M."/>
            <person name="Mascher T."/>
            <person name="Medema M.H."/>
            <person name="Devos D.P."/>
            <person name="Kaster A.-K."/>
            <person name="Ovreas L."/>
            <person name="Rohde M."/>
            <person name="Galperin M.Y."/>
            <person name="Jogler C."/>
        </authorList>
    </citation>
    <scope>NUCLEOTIDE SEQUENCE [LARGE SCALE GENOMIC DNA]</scope>
    <source>
        <strain evidence="2 3">Pla100</strain>
    </source>
</reference>
<gene>
    <name evidence="2" type="ORF">Pla100_61360</name>
</gene>
<dbReference type="RefSeq" id="WP_231603777.1">
    <property type="nucleotide sequence ID" value="NZ_SJPM01000037.1"/>
</dbReference>
<proteinExistence type="predicted"/>
<keyword evidence="3" id="KW-1185">Reference proteome</keyword>